<dbReference type="PANTHER" id="PTHR47890:SF1">
    <property type="entry name" value="LD24308P"/>
    <property type="match status" value="1"/>
</dbReference>
<sequence>MVALLALLAPCPTTSTEEFIESSNIESSVLGLLTPLIGDVKTALQGFIDIGKIGLGVAKFVNIIFDQVFNASEIDMNFGSYIPMADRKILAMFELLSRRLDQMEHGVHGIANSLRDLASGMQNMVRWEIALDTLEEYARPINTMYKRFLLYQKMKDKVEDHTLMDFANAVVSHHPHSIMSLMAHIHSMAAPEAAQFANSPLNINSETFSILNDPKDVYKVPEKVTRKMVLQERLLTSDQIGSSDNQRLSLRPSVFRMLQDALATSDYCQLHQSPQQLLEGLYLLLALTEARGFAMLEFSWMLLRIYNEGNFTVEQEVSEQLYMQYSKDIMREAKAAIAESSRDFYRCDPREHLEGETYVQVTELLQGYIENEVDMNKGGSCSQNCRYYEHAKSENCYAPRTQYCGKHRRCRGTLHHCTFNDADATVCLSRKPYRRYEAIEYENGQILGPNHKCDTSASMKVDSWWRFLFHCSYCFCLCDDSESPSTDRYFSLTPALSDTQRNMIVTGLKFTKQRRVIHLQIQEGQALPQGQVDTTTLQWVPVEPISIISTAYTEGIHYKKLSFEDRSIDLDRLDGPLEHVVTGVRFRMLGSHLNLELQITPVNFTTGELSPHRSYWISNDNTPNMEGNPRQEIHLLSPDDPTKFPALSKIDSDPDTFVRFGPTDRGKDAAQLTVPFLDAQTVAPTPSSWLSGIELFHKGQGGSGGFLGFKVLTYNATEHMQVEESTTTTINLPNIPLA</sequence>
<gene>
    <name evidence="2" type="ORF">Pmani_032359</name>
</gene>
<keyword evidence="3" id="KW-1185">Reference proteome</keyword>
<dbReference type="Proteomes" id="UP001292094">
    <property type="component" value="Unassembled WGS sequence"/>
</dbReference>
<keyword evidence="1" id="KW-0732">Signal</keyword>
<evidence type="ECO:0000313" key="3">
    <source>
        <dbReference type="Proteomes" id="UP001292094"/>
    </source>
</evidence>
<dbReference type="InterPro" id="IPR032062">
    <property type="entry name" value="DUF4803"/>
</dbReference>
<dbReference type="PANTHER" id="PTHR47890">
    <property type="entry name" value="LD24308P"/>
    <property type="match status" value="1"/>
</dbReference>
<dbReference type="Pfam" id="PF16061">
    <property type="entry name" value="DUF4803"/>
    <property type="match status" value="1"/>
</dbReference>
<accession>A0AAE1TTV6</accession>
<dbReference type="AlphaFoldDB" id="A0AAE1TTV6"/>
<proteinExistence type="predicted"/>
<evidence type="ECO:0000256" key="1">
    <source>
        <dbReference type="SAM" id="SignalP"/>
    </source>
</evidence>
<name>A0AAE1TTV6_9EUCA</name>
<feature type="chain" id="PRO_5042088622" evidence="1">
    <location>
        <begin position="17"/>
        <end position="738"/>
    </location>
</feature>
<evidence type="ECO:0000313" key="2">
    <source>
        <dbReference type="EMBL" id="KAK4295054.1"/>
    </source>
</evidence>
<comment type="caution">
    <text evidence="2">The sequence shown here is derived from an EMBL/GenBank/DDBJ whole genome shotgun (WGS) entry which is preliminary data.</text>
</comment>
<feature type="signal peptide" evidence="1">
    <location>
        <begin position="1"/>
        <end position="16"/>
    </location>
</feature>
<reference evidence="2" key="1">
    <citation type="submission" date="2023-11" db="EMBL/GenBank/DDBJ databases">
        <title>Genome assemblies of two species of porcelain crab, Petrolisthes cinctipes and Petrolisthes manimaculis (Anomura: Porcellanidae).</title>
        <authorList>
            <person name="Angst P."/>
        </authorList>
    </citation>
    <scope>NUCLEOTIDE SEQUENCE</scope>
    <source>
        <strain evidence="2">PB745_02</strain>
        <tissue evidence="2">Gill</tissue>
    </source>
</reference>
<organism evidence="2 3">
    <name type="scientific">Petrolisthes manimaculis</name>
    <dbReference type="NCBI Taxonomy" id="1843537"/>
    <lineage>
        <taxon>Eukaryota</taxon>
        <taxon>Metazoa</taxon>
        <taxon>Ecdysozoa</taxon>
        <taxon>Arthropoda</taxon>
        <taxon>Crustacea</taxon>
        <taxon>Multicrustacea</taxon>
        <taxon>Malacostraca</taxon>
        <taxon>Eumalacostraca</taxon>
        <taxon>Eucarida</taxon>
        <taxon>Decapoda</taxon>
        <taxon>Pleocyemata</taxon>
        <taxon>Anomura</taxon>
        <taxon>Galatheoidea</taxon>
        <taxon>Porcellanidae</taxon>
        <taxon>Petrolisthes</taxon>
    </lineage>
</organism>
<protein>
    <submittedName>
        <fullName evidence="2">Uncharacterized protein</fullName>
    </submittedName>
</protein>
<dbReference type="EMBL" id="JAWZYT010004159">
    <property type="protein sequence ID" value="KAK4295054.1"/>
    <property type="molecule type" value="Genomic_DNA"/>
</dbReference>